<gene>
    <name evidence="1" type="primary">bet</name>
    <name evidence="1" type="ORF">FH608_046540</name>
</gene>
<organism evidence="1 2">
    <name type="scientific">Nonomuraea phyllanthi</name>
    <dbReference type="NCBI Taxonomy" id="2219224"/>
    <lineage>
        <taxon>Bacteria</taxon>
        <taxon>Bacillati</taxon>
        <taxon>Actinomycetota</taxon>
        <taxon>Actinomycetes</taxon>
        <taxon>Streptosporangiales</taxon>
        <taxon>Streptosporangiaceae</taxon>
        <taxon>Nonomuraea</taxon>
    </lineage>
</organism>
<reference evidence="1 2" key="1">
    <citation type="submission" date="2019-10" db="EMBL/GenBank/DDBJ databases">
        <title>Nonomuraea sp. nov., isolated from Phyllanthus amarus.</title>
        <authorList>
            <person name="Klykleung N."/>
            <person name="Tanasupawat S."/>
        </authorList>
    </citation>
    <scope>NUCLEOTIDE SEQUENCE [LARGE SCALE GENOMIC DNA]</scope>
    <source>
        <strain evidence="1 2">PA1-10</strain>
    </source>
</reference>
<dbReference type="EMBL" id="VDLX02000028">
    <property type="protein sequence ID" value="KAB8186952.1"/>
    <property type="molecule type" value="Genomic_DNA"/>
</dbReference>
<keyword evidence="2" id="KW-1185">Reference proteome</keyword>
<evidence type="ECO:0000313" key="1">
    <source>
        <dbReference type="EMBL" id="KAB8186952.1"/>
    </source>
</evidence>
<sequence>MTVTDNLPATQGNGTLAIQPEQSMWTPYQRAVLATLGVADDCPNAVLAGYLHLCQKRGLDPFLKQVYLVGRNQKQRDGSYRTVYTPQTGIDGFRVLAQRAARRASIEYEYEDTIWFGPDGSQHEVWLASEPPAAAKVAVIKNGKRFSAVALYSAYVDTDRDGRPKNRWKTDPAGMTAKCAEALALRKAFPEDLGDLYTDDEMAHLDEEQPRDVIVGETIRETAAAKNGDATPGGATKHQRFQIVQLLSEKGITDPDMGLAYMAKVADREIGKSEDLTGAEAAQVMAALNRGDFVDEPPFTAPAEDNPLHYDEDEVADSEGGQS</sequence>
<accession>A0A5C4V6I5</accession>
<dbReference type="RefSeq" id="WP_139637616.1">
    <property type="nucleotide sequence ID" value="NZ_VDLX02000028.1"/>
</dbReference>
<dbReference type="Pfam" id="PF03837">
    <property type="entry name" value="RecT"/>
    <property type="match status" value="1"/>
</dbReference>
<dbReference type="OrthoDB" id="3191611at2"/>
<dbReference type="AlphaFoldDB" id="A0A5C4V6I5"/>
<proteinExistence type="predicted"/>
<evidence type="ECO:0000313" key="2">
    <source>
        <dbReference type="Proteomes" id="UP000312512"/>
    </source>
</evidence>
<dbReference type="GO" id="GO:0003677">
    <property type="term" value="F:DNA binding"/>
    <property type="evidence" value="ECO:0007669"/>
    <property type="project" value="InterPro"/>
</dbReference>
<protein>
    <submittedName>
        <fullName evidence="1">Phage recombination protein Bet</fullName>
    </submittedName>
</protein>
<dbReference type="InterPro" id="IPR018330">
    <property type="entry name" value="RecT_fam"/>
</dbReference>
<dbReference type="GO" id="GO:0006310">
    <property type="term" value="P:DNA recombination"/>
    <property type="evidence" value="ECO:0007669"/>
    <property type="project" value="InterPro"/>
</dbReference>
<name>A0A5C4V6I5_9ACTN</name>
<comment type="caution">
    <text evidence="1">The sequence shown here is derived from an EMBL/GenBank/DDBJ whole genome shotgun (WGS) entry which is preliminary data.</text>
</comment>
<dbReference type="InterPro" id="IPR010183">
    <property type="entry name" value="Phage_lambda_Bet"/>
</dbReference>
<dbReference type="Proteomes" id="UP000312512">
    <property type="component" value="Unassembled WGS sequence"/>
</dbReference>
<dbReference type="NCBIfam" id="TIGR01913">
    <property type="entry name" value="bet_lambda"/>
    <property type="match status" value="1"/>
</dbReference>